<organism evidence="2">
    <name type="scientific">viral metagenome</name>
    <dbReference type="NCBI Taxonomy" id="1070528"/>
    <lineage>
        <taxon>unclassified sequences</taxon>
        <taxon>metagenomes</taxon>
        <taxon>organismal metagenomes</taxon>
    </lineage>
</organism>
<dbReference type="InterPro" id="IPR036249">
    <property type="entry name" value="Thioredoxin-like_sf"/>
</dbReference>
<evidence type="ECO:0000313" key="2">
    <source>
        <dbReference type="EMBL" id="QHS87597.1"/>
    </source>
</evidence>
<reference evidence="2" key="1">
    <citation type="journal article" date="2020" name="Nature">
        <title>Giant virus diversity and host interactions through global metagenomics.</title>
        <authorList>
            <person name="Schulz F."/>
            <person name="Roux S."/>
            <person name="Paez-Espino D."/>
            <person name="Jungbluth S."/>
            <person name="Walsh D.A."/>
            <person name="Denef V.J."/>
            <person name="McMahon K.D."/>
            <person name="Konstantinidis K.T."/>
            <person name="Eloe-Fadrosh E.A."/>
            <person name="Kyrpides N.C."/>
            <person name="Woyke T."/>
        </authorList>
    </citation>
    <scope>NUCLEOTIDE SEQUENCE</scope>
    <source>
        <strain evidence="2">GVMAG-M-3300010157-4</strain>
    </source>
</reference>
<dbReference type="Pfam" id="PF00085">
    <property type="entry name" value="Thioredoxin"/>
    <property type="match status" value="1"/>
</dbReference>
<name>A0A6C0B5V9_9ZZZZ</name>
<dbReference type="GO" id="GO:0005737">
    <property type="term" value="C:cytoplasm"/>
    <property type="evidence" value="ECO:0007669"/>
    <property type="project" value="TreeGrafter"/>
</dbReference>
<dbReference type="PROSITE" id="PS51352">
    <property type="entry name" value="THIOREDOXIN_2"/>
    <property type="match status" value="1"/>
</dbReference>
<dbReference type="GO" id="GO:0015035">
    <property type="term" value="F:protein-disulfide reductase activity"/>
    <property type="evidence" value="ECO:0007669"/>
    <property type="project" value="TreeGrafter"/>
</dbReference>
<dbReference type="CDD" id="cd02947">
    <property type="entry name" value="TRX_family"/>
    <property type="match status" value="1"/>
</dbReference>
<dbReference type="PANTHER" id="PTHR45663:SF11">
    <property type="entry name" value="GEO12009P1"/>
    <property type="match status" value="1"/>
</dbReference>
<dbReference type="InterPro" id="IPR013766">
    <property type="entry name" value="Thioredoxin_domain"/>
</dbReference>
<dbReference type="AlphaFoldDB" id="A0A6C0B5V9"/>
<evidence type="ECO:0000259" key="1">
    <source>
        <dbReference type="PROSITE" id="PS51352"/>
    </source>
</evidence>
<dbReference type="SUPFAM" id="SSF52833">
    <property type="entry name" value="Thioredoxin-like"/>
    <property type="match status" value="1"/>
</dbReference>
<dbReference type="EMBL" id="MN739083">
    <property type="protein sequence ID" value="QHS87597.1"/>
    <property type="molecule type" value="Genomic_DNA"/>
</dbReference>
<accession>A0A6C0B5V9</accession>
<proteinExistence type="predicted"/>
<sequence length="127" mass="14279">MQFSSNAAKSQDLEAMTVQDFKQILSTNPGHVVLKLGAEWCGPCKKIEPLIVQWFNHCPDSVACYKIDIDESFELYATFKTKRQVNGIPALLCFRKGNLDVIPDFTVTGADTTQVNQFFQQIMGETK</sequence>
<dbReference type="Gene3D" id="3.40.30.10">
    <property type="entry name" value="Glutaredoxin"/>
    <property type="match status" value="1"/>
</dbReference>
<protein>
    <recommendedName>
        <fullName evidence="1">Thioredoxin domain-containing protein</fullName>
    </recommendedName>
</protein>
<dbReference type="PANTHER" id="PTHR45663">
    <property type="entry name" value="GEO12009P1"/>
    <property type="match status" value="1"/>
</dbReference>
<feature type="domain" description="Thioredoxin" evidence="1">
    <location>
        <begin position="1"/>
        <end position="124"/>
    </location>
</feature>